<keyword evidence="2" id="KW-0813">Transport</keyword>
<feature type="transmembrane region" description="Helical" evidence="6">
    <location>
        <begin position="54"/>
        <end position="72"/>
    </location>
</feature>
<evidence type="ECO:0000259" key="7">
    <source>
        <dbReference type="PROSITE" id="PS50850"/>
    </source>
</evidence>
<feature type="transmembrane region" description="Helical" evidence="6">
    <location>
        <begin position="84"/>
        <end position="101"/>
    </location>
</feature>
<keyword evidence="5 6" id="KW-0472">Membrane</keyword>
<evidence type="ECO:0000256" key="5">
    <source>
        <dbReference type="ARBA" id="ARBA00023136"/>
    </source>
</evidence>
<name>B2A3D1_NATTJ</name>
<dbReference type="eggNOG" id="COG2271">
    <property type="taxonomic scope" value="Bacteria"/>
</dbReference>
<feature type="transmembrane region" description="Helical" evidence="6">
    <location>
        <begin position="139"/>
        <end position="161"/>
    </location>
</feature>
<keyword evidence="9" id="KW-1185">Reference proteome</keyword>
<dbReference type="InterPro" id="IPR036259">
    <property type="entry name" value="MFS_trans_sf"/>
</dbReference>
<feature type="transmembrane region" description="Helical" evidence="6">
    <location>
        <begin position="14"/>
        <end position="34"/>
    </location>
</feature>
<dbReference type="KEGG" id="nth:Nther_2812"/>
<evidence type="ECO:0000256" key="1">
    <source>
        <dbReference type="ARBA" id="ARBA00004651"/>
    </source>
</evidence>
<dbReference type="Pfam" id="PF07690">
    <property type="entry name" value="MFS_1"/>
    <property type="match status" value="1"/>
</dbReference>
<dbReference type="EMBL" id="CP001034">
    <property type="protein sequence ID" value="ACB86360.1"/>
    <property type="molecule type" value="Genomic_DNA"/>
</dbReference>
<dbReference type="FunCoup" id="B2A3D1">
    <property type="interactions" value="141"/>
</dbReference>
<comment type="subcellular location">
    <subcellularLocation>
        <location evidence="1">Cell membrane</location>
        <topology evidence="1">Multi-pass membrane protein</topology>
    </subcellularLocation>
</comment>
<accession>B2A3D1</accession>
<feature type="transmembrane region" description="Helical" evidence="6">
    <location>
        <begin position="358"/>
        <end position="381"/>
    </location>
</feature>
<reference evidence="8 9" key="1">
    <citation type="submission" date="2008-04" db="EMBL/GenBank/DDBJ databases">
        <title>Complete sequence of chromosome of Natranaerobius thermophilus JW/NM-WN-LF.</title>
        <authorList>
            <consortium name="US DOE Joint Genome Institute"/>
            <person name="Copeland A."/>
            <person name="Lucas S."/>
            <person name="Lapidus A."/>
            <person name="Glavina del Rio T."/>
            <person name="Dalin E."/>
            <person name="Tice H."/>
            <person name="Bruce D."/>
            <person name="Goodwin L."/>
            <person name="Pitluck S."/>
            <person name="Chertkov O."/>
            <person name="Brettin T."/>
            <person name="Detter J.C."/>
            <person name="Han C."/>
            <person name="Kuske C.R."/>
            <person name="Schmutz J."/>
            <person name="Larimer F."/>
            <person name="Land M."/>
            <person name="Hauser L."/>
            <person name="Kyrpides N."/>
            <person name="Lykidis A."/>
            <person name="Mesbah N.M."/>
            <person name="Wiegel J."/>
        </authorList>
    </citation>
    <scope>NUCLEOTIDE SEQUENCE [LARGE SCALE GENOMIC DNA]</scope>
    <source>
        <strain evidence="9">ATCC BAA-1301 / DSM 18059 / JW/NM-WN-LF</strain>
    </source>
</reference>
<dbReference type="InParanoid" id="B2A3D1"/>
<evidence type="ECO:0000256" key="3">
    <source>
        <dbReference type="ARBA" id="ARBA00022692"/>
    </source>
</evidence>
<dbReference type="InterPro" id="IPR011701">
    <property type="entry name" value="MFS"/>
</dbReference>
<dbReference type="PANTHER" id="PTHR23527:SF1">
    <property type="entry name" value="BLL3282 PROTEIN"/>
    <property type="match status" value="1"/>
</dbReference>
<dbReference type="InterPro" id="IPR020846">
    <property type="entry name" value="MFS_dom"/>
</dbReference>
<proteinExistence type="predicted"/>
<feature type="transmembrane region" description="Helical" evidence="6">
    <location>
        <begin position="326"/>
        <end position="346"/>
    </location>
</feature>
<dbReference type="GO" id="GO:0022857">
    <property type="term" value="F:transmembrane transporter activity"/>
    <property type="evidence" value="ECO:0007669"/>
    <property type="project" value="InterPro"/>
</dbReference>
<dbReference type="SUPFAM" id="SSF103473">
    <property type="entry name" value="MFS general substrate transporter"/>
    <property type="match status" value="1"/>
</dbReference>
<protein>
    <submittedName>
        <fullName evidence="8">Major facilitator superfamily MFS_1</fullName>
    </submittedName>
</protein>
<feature type="transmembrane region" description="Helical" evidence="6">
    <location>
        <begin position="297"/>
        <end position="320"/>
    </location>
</feature>
<sequence length="427" mass="45426">MSAGTPNQNKSKKLNWATLMVMSTAYMAVVLNMQGIKALLPRIQQEFMITGFEAGLYSTFYFASATLIAIYSGRIVDSIGPKRGLIFGVGSVGILIILQAISPTYLLILFLAFFAGFGFSIVTPSASKGVLNIVPKEKRAFSLGVTQSGASIGGILGALILPPLAEVLGWRTALLFSAGFAILMSLFIVKFYKTDASNQGNGNDSQDSNQQNSSLKDDVFYLLKFKYLVWICVMGAVFGMGISSVATHLPLYLQQDIGFGSTLAGIGLAVFQAGGILAHLGWGWFSDSVLNGDRRTALVIVGILVAVLSLLVGGVVTPAAANISPVLVMLSAFLLGLTILGLPALYLSAIGEAVEDRYVGTATGIALTFVRVANVIFPPIFGLFADLSGDYGISWIFLGLIIMAISISFYWFTKESSSYQTSSSRTV</sequence>
<evidence type="ECO:0000256" key="6">
    <source>
        <dbReference type="SAM" id="Phobius"/>
    </source>
</evidence>
<feature type="transmembrane region" description="Helical" evidence="6">
    <location>
        <begin position="107"/>
        <end position="127"/>
    </location>
</feature>
<dbReference type="STRING" id="457570.Nther_2812"/>
<evidence type="ECO:0000256" key="4">
    <source>
        <dbReference type="ARBA" id="ARBA00022989"/>
    </source>
</evidence>
<dbReference type="Gene3D" id="1.20.1250.20">
    <property type="entry name" value="MFS general substrate transporter like domains"/>
    <property type="match status" value="2"/>
</dbReference>
<dbReference type="InterPro" id="IPR052952">
    <property type="entry name" value="MFS-Transporter"/>
</dbReference>
<dbReference type="HOGENOM" id="CLU_001265_58_2_9"/>
<keyword evidence="4 6" id="KW-1133">Transmembrane helix</keyword>
<feature type="transmembrane region" description="Helical" evidence="6">
    <location>
        <begin position="263"/>
        <end position="285"/>
    </location>
</feature>
<dbReference type="RefSeq" id="WP_012449193.1">
    <property type="nucleotide sequence ID" value="NC_010718.1"/>
</dbReference>
<dbReference type="GO" id="GO:0005886">
    <property type="term" value="C:plasma membrane"/>
    <property type="evidence" value="ECO:0007669"/>
    <property type="project" value="UniProtKB-SubCell"/>
</dbReference>
<feature type="transmembrane region" description="Helical" evidence="6">
    <location>
        <begin position="393"/>
        <end position="412"/>
    </location>
</feature>
<feature type="transmembrane region" description="Helical" evidence="6">
    <location>
        <begin position="227"/>
        <end position="251"/>
    </location>
</feature>
<evidence type="ECO:0000256" key="2">
    <source>
        <dbReference type="ARBA" id="ARBA00022448"/>
    </source>
</evidence>
<dbReference type="Proteomes" id="UP000001683">
    <property type="component" value="Chromosome"/>
</dbReference>
<gene>
    <name evidence="8" type="ordered locus">Nther_2812</name>
</gene>
<dbReference type="PANTHER" id="PTHR23527">
    <property type="entry name" value="BLL3282 PROTEIN"/>
    <property type="match status" value="1"/>
</dbReference>
<evidence type="ECO:0000313" key="9">
    <source>
        <dbReference type="Proteomes" id="UP000001683"/>
    </source>
</evidence>
<evidence type="ECO:0000313" key="8">
    <source>
        <dbReference type="EMBL" id="ACB86360.1"/>
    </source>
</evidence>
<organism evidence="8 9">
    <name type="scientific">Natranaerobius thermophilus (strain ATCC BAA-1301 / DSM 18059 / JW/NM-WN-LF)</name>
    <dbReference type="NCBI Taxonomy" id="457570"/>
    <lineage>
        <taxon>Bacteria</taxon>
        <taxon>Bacillati</taxon>
        <taxon>Bacillota</taxon>
        <taxon>Clostridia</taxon>
        <taxon>Natranaerobiales</taxon>
        <taxon>Natranaerobiaceae</taxon>
        <taxon>Natranaerobius</taxon>
    </lineage>
</organism>
<dbReference type="AlphaFoldDB" id="B2A3D1"/>
<feature type="domain" description="Major facilitator superfamily (MFS) profile" evidence="7">
    <location>
        <begin position="18"/>
        <end position="417"/>
    </location>
</feature>
<dbReference type="PROSITE" id="PS50850">
    <property type="entry name" value="MFS"/>
    <property type="match status" value="1"/>
</dbReference>
<dbReference type="OrthoDB" id="9794076at2"/>
<reference evidence="8 9" key="2">
    <citation type="journal article" date="2011" name="J. Bacteriol.">
        <title>Complete genome sequence of the anaerobic, halophilic alkalithermophile Natranaerobius thermophilus JW/NM-WN-LF.</title>
        <authorList>
            <person name="Zhao B."/>
            <person name="Mesbah N.M."/>
            <person name="Dalin E."/>
            <person name="Goodwin L."/>
            <person name="Nolan M."/>
            <person name="Pitluck S."/>
            <person name="Chertkov O."/>
            <person name="Brettin T.S."/>
            <person name="Han J."/>
            <person name="Larimer F.W."/>
            <person name="Land M.L."/>
            <person name="Hauser L."/>
            <person name="Kyrpides N."/>
            <person name="Wiegel J."/>
        </authorList>
    </citation>
    <scope>NUCLEOTIDE SEQUENCE [LARGE SCALE GENOMIC DNA]</scope>
    <source>
        <strain evidence="9">ATCC BAA-1301 / DSM 18059 / JW/NM-WN-LF</strain>
    </source>
</reference>
<keyword evidence="3 6" id="KW-0812">Transmembrane</keyword>
<feature type="transmembrane region" description="Helical" evidence="6">
    <location>
        <begin position="173"/>
        <end position="192"/>
    </location>
</feature>